<evidence type="ECO:0000313" key="1">
    <source>
        <dbReference type="EMBL" id="EEG26993.1"/>
    </source>
</evidence>
<evidence type="ECO:0000313" key="2">
    <source>
        <dbReference type="Proteomes" id="UP000006247"/>
    </source>
</evidence>
<reference evidence="1 2" key="1">
    <citation type="submission" date="2009-01" db="EMBL/GenBank/DDBJ databases">
        <authorList>
            <person name="Fulton L."/>
            <person name="Clifton S."/>
            <person name="Chinwalla A.T."/>
            <person name="Mitreva M."/>
            <person name="Sodergren E."/>
            <person name="Weinstock G."/>
            <person name="Clifton S."/>
            <person name="Dooling D.J."/>
            <person name="Fulton B."/>
            <person name="Minx P."/>
            <person name="Pepin K.H."/>
            <person name="Johnson M."/>
            <person name="Bhonagiri V."/>
            <person name="Nash W.E."/>
            <person name="Mardis E.R."/>
            <person name="Wilson R.K."/>
        </authorList>
    </citation>
    <scope>NUCLEOTIDE SEQUENCE [LARGE SCALE GENOMIC DNA]</scope>
    <source>
        <strain evidence="1 2">ATCC 33806</strain>
    </source>
</reference>
<dbReference type="HOGENOM" id="CLU_3268729_0_0_11"/>
<proteinExistence type="predicted"/>
<dbReference type="AlphaFoldDB" id="C0E359"/>
<name>C0E359_9CORY</name>
<dbReference type="EMBL" id="ACEB01000021">
    <property type="protein sequence ID" value="EEG26993.1"/>
    <property type="molecule type" value="Genomic_DNA"/>
</dbReference>
<dbReference type="Proteomes" id="UP000006247">
    <property type="component" value="Unassembled WGS sequence"/>
</dbReference>
<protein>
    <submittedName>
        <fullName evidence="1">Uncharacterized protein</fullName>
    </submittedName>
</protein>
<comment type="caution">
    <text evidence="1">The sequence shown here is derived from an EMBL/GenBank/DDBJ whole genome shotgun (WGS) entry which is preliminary data.</text>
</comment>
<accession>C0E359</accession>
<organism evidence="1 2">
    <name type="scientific">Corynebacterium matruchotii ATCC 33806</name>
    <dbReference type="NCBI Taxonomy" id="566549"/>
    <lineage>
        <taxon>Bacteria</taxon>
        <taxon>Bacillati</taxon>
        <taxon>Actinomycetota</taxon>
        <taxon>Actinomycetes</taxon>
        <taxon>Mycobacteriales</taxon>
        <taxon>Corynebacteriaceae</taxon>
        <taxon>Corynebacterium</taxon>
    </lineage>
</organism>
<gene>
    <name evidence="1" type="ORF">CORMATOL_01421</name>
</gene>
<sequence length="41" mass="4493">MIYLLGKKSSGSRIKNQPVDNFGQFSVPELNNPQVFIGVVA</sequence>